<keyword evidence="3" id="KW-1185">Reference proteome</keyword>
<evidence type="ECO:0000313" key="2">
    <source>
        <dbReference type="EMBL" id="GCC39772.1"/>
    </source>
</evidence>
<evidence type="ECO:0000313" key="3">
    <source>
        <dbReference type="Proteomes" id="UP000287033"/>
    </source>
</evidence>
<dbReference type="Proteomes" id="UP000287033">
    <property type="component" value="Unassembled WGS sequence"/>
</dbReference>
<dbReference type="AlphaFoldDB" id="A0A401TAY1"/>
<reference evidence="2 3" key="1">
    <citation type="journal article" date="2018" name="Nat. Ecol. Evol.">
        <title>Shark genomes provide insights into elasmobranch evolution and the origin of vertebrates.</title>
        <authorList>
            <person name="Hara Y"/>
            <person name="Yamaguchi K"/>
            <person name="Onimaru K"/>
            <person name="Kadota M"/>
            <person name="Koyanagi M"/>
            <person name="Keeley SD"/>
            <person name="Tatsumi K"/>
            <person name="Tanaka K"/>
            <person name="Motone F"/>
            <person name="Kageyama Y"/>
            <person name="Nozu R"/>
            <person name="Adachi N"/>
            <person name="Nishimura O"/>
            <person name="Nakagawa R"/>
            <person name="Tanegashima C"/>
            <person name="Kiyatake I"/>
            <person name="Matsumoto R"/>
            <person name="Murakumo K"/>
            <person name="Nishida K"/>
            <person name="Terakita A"/>
            <person name="Kuratani S"/>
            <person name="Sato K"/>
            <person name="Hyodo S Kuraku.S."/>
        </authorList>
    </citation>
    <scope>NUCLEOTIDE SEQUENCE [LARGE SCALE GENOMIC DNA]</scope>
</reference>
<name>A0A401TAY1_CHIPU</name>
<feature type="region of interest" description="Disordered" evidence="1">
    <location>
        <begin position="1"/>
        <end position="154"/>
    </location>
</feature>
<feature type="compositionally biased region" description="Basic and acidic residues" evidence="1">
    <location>
        <begin position="89"/>
        <end position="98"/>
    </location>
</feature>
<organism evidence="2 3">
    <name type="scientific">Chiloscyllium punctatum</name>
    <name type="common">Brownbanded bambooshark</name>
    <name type="synonym">Hemiscyllium punctatum</name>
    <dbReference type="NCBI Taxonomy" id="137246"/>
    <lineage>
        <taxon>Eukaryota</taxon>
        <taxon>Metazoa</taxon>
        <taxon>Chordata</taxon>
        <taxon>Craniata</taxon>
        <taxon>Vertebrata</taxon>
        <taxon>Chondrichthyes</taxon>
        <taxon>Elasmobranchii</taxon>
        <taxon>Galeomorphii</taxon>
        <taxon>Galeoidea</taxon>
        <taxon>Orectolobiformes</taxon>
        <taxon>Hemiscylliidae</taxon>
        <taxon>Chiloscyllium</taxon>
    </lineage>
</organism>
<evidence type="ECO:0000256" key="1">
    <source>
        <dbReference type="SAM" id="MobiDB-lite"/>
    </source>
</evidence>
<proteinExistence type="predicted"/>
<sequence>MWNRRYLCDDEPANSPQDESRSQTLLQKLHREAKARQQQLEVKRGPVDEEGQKNQGEDENRGRKSKKRKREAEEEATISEKSRKKARHLSNESEDSSKNGRHVGSQVLKSEKGNAGLSAKQLHNKKVKRINTGVERKRKHQDQSTNDTGAAFAS</sequence>
<dbReference type="EMBL" id="BEZZ01029733">
    <property type="protein sequence ID" value="GCC39772.1"/>
    <property type="molecule type" value="Genomic_DNA"/>
</dbReference>
<gene>
    <name evidence="2" type="ORF">chiPu_0023941</name>
</gene>
<protein>
    <submittedName>
        <fullName evidence="2">Uncharacterized protein</fullName>
    </submittedName>
</protein>
<feature type="compositionally biased region" description="Basic and acidic residues" evidence="1">
    <location>
        <begin position="29"/>
        <end position="62"/>
    </location>
</feature>
<feature type="compositionally biased region" description="Polar residues" evidence="1">
    <location>
        <begin position="14"/>
        <end position="26"/>
    </location>
</feature>
<accession>A0A401TAY1</accession>
<comment type="caution">
    <text evidence="2">The sequence shown here is derived from an EMBL/GenBank/DDBJ whole genome shotgun (WGS) entry which is preliminary data.</text>
</comment>